<evidence type="ECO:0000256" key="1">
    <source>
        <dbReference type="ARBA" id="ARBA00023015"/>
    </source>
</evidence>
<feature type="domain" description="HTH araC/xylS-type" evidence="4">
    <location>
        <begin position="154"/>
        <end position="255"/>
    </location>
</feature>
<evidence type="ECO:0000313" key="5">
    <source>
        <dbReference type="EMBL" id="MDO7874946.1"/>
    </source>
</evidence>
<keyword evidence="6" id="KW-1185">Reference proteome</keyword>
<sequence>MQVQQFAVPEALRAHVRYFWTMESAAGAASFRTIVDGCPGLLFQHGAAGLQPQAGKPWTRLLLHGQATQPLEVVSVAPFQLIGMCLQPGALASVFGLAAEELTDSCMDPDLLSAAPGFRLAERLGNADSVSAQLDQLTAYLQTAINRQGAAPEPPIEQAVQRIVATGGGLNLRQLQDELQLSERSFQRKFKQRVGVSPKLFARICQFQESLGQLRRAEYEKLSDIAYNHDYADQSHYIRAFREFAGSTPQQFRQQARGQVDDFPALRR</sequence>
<dbReference type="SUPFAM" id="SSF46689">
    <property type="entry name" value="Homeodomain-like"/>
    <property type="match status" value="1"/>
</dbReference>
<evidence type="ECO:0000313" key="6">
    <source>
        <dbReference type="Proteomes" id="UP001176429"/>
    </source>
</evidence>
<keyword evidence="1" id="KW-0805">Transcription regulation</keyword>
<dbReference type="InterPro" id="IPR050204">
    <property type="entry name" value="AraC_XylS_family_regulators"/>
</dbReference>
<dbReference type="InterPro" id="IPR009057">
    <property type="entry name" value="Homeodomain-like_sf"/>
</dbReference>
<dbReference type="InterPro" id="IPR046532">
    <property type="entry name" value="DUF6597"/>
</dbReference>
<dbReference type="Pfam" id="PF12833">
    <property type="entry name" value="HTH_18"/>
    <property type="match status" value="1"/>
</dbReference>
<dbReference type="EMBL" id="JAUQSY010000005">
    <property type="protein sequence ID" value="MDO7874946.1"/>
    <property type="molecule type" value="Genomic_DNA"/>
</dbReference>
<organism evidence="5 6">
    <name type="scientific">Hymenobacter aranciens</name>
    <dbReference type="NCBI Taxonomy" id="3063996"/>
    <lineage>
        <taxon>Bacteria</taxon>
        <taxon>Pseudomonadati</taxon>
        <taxon>Bacteroidota</taxon>
        <taxon>Cytophagia</taxon>
        <taxon>Cytophagales</taxon>
        <taxon>Hymenobacteraceae</taxon>
        <taxon>Hymenobacter</taxon>
    </lineage>
</organism>
<dbReference type="Pfam" id="PF20240">
    <property type="entry name" value="DUF6597"/>
    <property type="match status" value="1"/>
</dbReference>
<dbReference type="PANTHER" id="PTHR46796">
    <property type="entry name" value="HTH-TYPE TRANSCRIPTIONAL ACTIVATOR RHAS-RELATED"/>
    <property type="match status" value="1"/>
</dbReference>
<comment type="caution">
    <text evidence="5">The sequence shown here is derived from an EMBL/GenBank/DDBJ whole genome shotgun (WGS) entry which is preliminary data.</text>
</comment>
<gene>
    <name evidence="5" type="ORF">Q5H93_09400</name>
</gene>
<dbReference type="PROSITE" id="PS01124">
    <property type="entry name" value="HTH_ARAC_FAMILY_2"/>
    <property type="match status" value="1"/>
</dbReference>
<evidence type="ECO:0000259" key="4">
    <source>
        <dbReference type="PROSITE" id="PS01124"/>
    </source>
</evidence>
<dbReference type="PANTHER" id="PTHR46796:SF13">
    <property type="entry name" value="HTH-TYPE TRANSCRIPTIONAL ACTIVATOR RHAS"/>
    <property type="match status" value="1"/>
</dbReference>
<reference evidence="5" key="1">
    <citation type="submission" date="2023-07" db="EMBL/GenBank/DDBJ databases">
        <authorList>
            <person name="Kim M.K."/>
        </authorList>
    </citation>
    <scope>NUCLEOTIDE SEQUENCE</scope>
    <source>
        <strain evidence="5">ASUV-10-1</strain>
    </source>
</reference>
<name>A0ABT9BE35_9BACT</name>
<proteinExistence type="predicted"/>
<keyword evidence="3" id="KW-0804">Transcription</keyword>
<evidence type="ECO:0000256" key="2">
    <source>
        <dbReference type="ARBA" id="ARBA00023125"/>
    </source>
</evidence>
<dbReference type="InterPro" id="IPR018060">
    <property type="entry name" value="HTH_AraC"/>
</dbReference>
<dbReference type="Proteomes" id="UP001176429">
    <property type="component" value="Unassembled WGS sequence"/>
</dbReference>
<accession>A0ABT9BE35</accession>
<dbReference type="RefSeq" id="WP_305006261.1">
    <property type="nucleotide sequence ID" value="NZ_JAUQSY010000005.1"/>
</dbReference>
<keyword evidence="2" id="KW-0238">DNA-binding</keyword>
<dbReference type="SMART" id="SM00342">
    <property type="entry name" value="HTH_ARAC"/>
    <property type="match status" value="1"/>
</dbReference>
<protein>
    <submittedName>
        <fullName evidence="5">Helix-turn-helix transcriptional regulator</fullName>
    </submittedName>
</protein>
<dbReference type="Gene3D" id="1.10.10.60">
    <property type="entry name" value="Homeodomain-like"/>
    <property type="match status" value="1"/>
</dbReference>
<evidence type="ECO:0000256" key="3">
    <source>
        <dbReference type="ARBA" id="ARBA00023163"/>
    </source>
</evidence>